<keyword evidence="8" id="KW-0963">Cytoplasm</keyword>
<dbReference type="Proteomes" id="UP000222818">
    <property type="component" value="Unassembled WGS sequence"/>
</dbReference>
<dbReference type="NCBIfam" id="TIGR00499">
    <property type="entry name" value="lysS_bact"/>
    <property type="match status" value="1"/>
</dbReference>
<comment type="subunit">
    <text evidence="8">Homodimer.</text>
</comment>
<comment type="catalytic activity">
    <reaction evidence="7 8 9">
        <text>tRNA(Lys) + L-lysine + ATP = L-lysyl-tRNA(Lys) + AMP + diphosphate</text>
        <dbReference type="Rhea" id="RHEA:20792"/>
        <dbReference type="Rhea" id="RHEA-COMP:9696"/>
        <dbReference type="Rhea" id="RHEA-COMP:9697"/>
        <dbReference type="ChEBI" id="CHEBI:30616"/>
        <dbReference type="ChEBI" id="CHEBI:32551"/>
        <dbReference type="ChEBI" id="CHEBI:33019"/>
        <dbReference type="ChEBI" id="CHEBI:78442"/>
        <dbReference type="ChEBI" id="CHEBI:78529"/>
        <dbReference type="ChEBI" id="CHEBI:456215"/>
        <dbReference type="EC" id="6.1.1.6"/>
    </reaction>
</comment>
<feature type="domain" description="Aminoacyl-transfer RNA synthetases class-II family profile" evidence="10">
    <location>
        <begin position="193"/>
        <end position="507"/>
    </location>
</feature>
<dbReference type="SUPFAM" id="SSF55681">
    <property type="entry name" value="Class II aaRS and biotin synthetases"/>
    <property type="match status" value="1"/>
</dbReference>
<dbReference type="PRINTS" id="PR00982">
    <property type="entry name" value="TRNASYNTHLYS"/>
</dbReference>
<comment type="similarity">
    <text evidence="1 8">Belongs to the class-II aminoacyl-tRNA synthetase family.</text>
</comment>
<dbReference type="EMBL" id="MKGN01000021">
    <property type="protein sequence ID" value="PHN16180.1"/>
    <property type="molecule type" value="Genomic_DNA"/>
</dbReference>
<evidence type="ECO:0000256" key="1">
    <source>
        <dbReference type="ARBA" id="ARBA00008226"/>
    </source>
</evidence>
<name>A0A2G0V6U5_9PROT</name>
<evidence type="ECO:0000256" key="5">
    <source>
        <dbReference type="ARBA" id="ARBA00022840"/>
    </source>
</evidence>
<organism evidence="11 12">
    <name type="scientific">Candidatus Tremblayella phenacoccinincola</name>
    <dbReference type="NCBI Taxonomy" id="1010676"/>
    <lineage>
        <taxon>Bacteria</taxon>
        <taxon>Pseudomonadati</taxon>
        <taxon>Pseudomonadota</taxon>
        <taxon>Betaproteobacteria</taxon>
        <taxon>Candidatus Tremblayella</taxon>
    </lineage>
</organism>
<keyword evidence="4 8" id="KW-0547">Nucleotide-binding</keyword>
<sequence>MDMFIIEPLRYGSSIQYRISKAFIDSEYYRRKYKLLSLCSIKASTIYPNSFRRNTIANRIRLSYSNKPKELLTILNLNIATAGRITNIRSFGKLSFLTLQDTGGYIQLYISCDTCSTYKEQANLLELGDIVGACGKLFKTKAGELSICCYDIRLLTKPVRPLPNKYHGLINKELCYRQRYLDLVYNERARYIFKARTHIISELRSYMLSNSYIEVETPMMHLIPGGALARPFITHHNTLNIDMYLRVAPELYMKRLVVGGFEKIFEINRSFRNEGLSAYHNPEFTMMELYMAYANYIVLMELVEDLFKYITKSILGRNTINYGNIVLAISKAFIKIPMLESICSFCSSITYADLTDIKLTKDIASSLDIKLEKEWGLGKVQTHIFKRVVESMLKQTTFIINYPSEVSPLARRLDRNPFLSERFEVFINGKEVGNGFSELNDSSEQSLAFINQLKEKEPNDRLGLYEADYIKSLEYGLPPTAGLGIGIDRLVMVLANASNIRDVILFPTMRTLKAIQ</sequence>
<evidence type="ECO:0000256" key="4">
    <source>
        <dbReference type="ARBA" id="ARBA00022741"/>
    </source>
</evidence>
<gene>
    <name evidence="8 11" type="primary">lysS</name>
    <name evidence="11" type="ORF">TPPER_00241</name>
</gene>
<evidence type="ECO:0000256" key="3">
    <source>
        <dbReference type="ARBA" id="ARBA00022723"/>
    </source>
</evidence>
<keyword evidence="3 8" id="KW-0479">Metal-binding</keyword>
<dbReference type="PROSITE" id="PS50862">
    <property type="entry name" value="AA_TRNA_LIGASE_II"/>
    <property type="match status" value="1"/>
</dbReference>
<dbReference type="InterPro" id="IPR004365">
    <property type="entry name" value="NA-bd_OB_tRNA"/>
</dbReference>
<dbReference type="GO" id="GO:0005524">
    <property type="term" value="F:ATP binding"/>
    <property type="evidence" value="ECO:0007669"/>
    <property type="project" value="UniProtKB-UniRule"/>
</dbReference>
<dbReference type="GO" id="GO:0000287">
    <property type="term" value="F:magnesium ion binding"/>
    <property type="evidence" value="ECO:0007669"/>
    <property type="project" value="UniProtKB-UniRule"/>
</dbReference>
<dbReference type="Gene3D" id="3.30.930.10">
    <property type="entry name" value="Bira Bifunctional Protein, Domain 2"/>
    <property type="match status" value="1"/>
</dbReference>
<dbReference type="SUPFAM" id="SSF50249">
    <property type="entry name" value="Nucleic acid-binding proteins"/>
    <property type="match status" value="1"/>
</dbReference>
<dbReference type="InterPro" id="IPR045864">
    <property type="entry name" value="aa-tRNA-synth_II/BPL/LPL"/>
</dbReference>
<dbReference type="InterPro" id="IPR004364">
    <property type="entry name" value="Aa-tRNA-synt_II"/>
</dbReference>
<evidence type="ECO:0000313" key="11">
    <source>
        <dbReference type="EMBL" id="PHN16180.1"/>
    </source>
</evidence>
<dbReference type="NCBIfam" id="NF001756">
    <property type="entry name" value="PRK00484.1"/>
    <property type="match status" value="1"/>
</dbReference>
<dbReference type="Pfam" id="PF01336">
    <property type="entry name" value="tRNA_anti-codon"/>
    <property type="match status" value="1"/>
</dbReference>
<comment type="subcellular location">
    <subcellularLocation>
        <location evidence="8">Cytoplasm</location>
    </subcellularLocation>
</comment>
<proteinExistence type="inferred from homology"/>
<keyword evidence="12" id="KW-1185">Reference proteome</keyword>
<keyword evidence="8 9" id="KW-0460">Magnesium</keyword>
<evidence type="ECO:0000313" key="12">
    <source>
        <dbReference type="Proteomes" id="UP000222818"/>
    </source>
</evidence>
<protein>
    <recommendedName>
        <fullName evidence="8">Lysine--tRNA ligase</fullName>
        <ecNumber evidence="8">6.1.1.6</ecNumber>
    </recommendedName>
    <alternativeName>
        <fullName evidence="8">Lysyl-tRNA synthetase</fullName>
        <shortName evidence="8">LysRS</shortName>
    </alternativeName>
</protein>
<dbReference type="PANTHER" id="PTHR42918:SF15">
    <property type="entry name" value="LYSINE--TRNA LIGASE, CHLOROPLASTIC_MITOCHONDRIAL"/>
    <property type="match status" value="1"/>
</dbReference>
<evidence type="ECO:0000259" key="10">
    <source>
        <dbReference type="PROSITE" id="PS50862"/>
    </source>
</evidence>
<dbReference type="Gene3D" id="2.40.50.140">
    <property type="entry name" value="Nucleic acid-binding proteins"/>
    <property type="match status" value="1"/>
</dbReference>
<dbReference type="CDD" id="cd00775">
    <property type="entry name" value="LysRS_core"/>
    <property type="match status" value="1"/>
</dbReference>
<evidence type="ECO:0000256" key="2">
    <source>
        <dbReference type="ARBA" id="ARBA00022598"/>
    </source>
</evidence>
<evidence type="ECO:0000256" key="9">
    <source>
        <dbReference type="RuleBase" id="RU000336"/>
    </source>
</evidence>
<evidence type="ECO:0000256" key="6">
    <source>
        <dbReference type="ARBA" id="ARBA00023146"/>
    </source>
</evidence>
<dbReference type="InterPro" id="IPR018149">
    <property type="entry name" value="Lys-tRNA-synth_II_C"/>
</dbReference>
<feature type="binding site" evidence="8">
    <location>
        <position position="424"/>
    </location>
    <ligand>
        <name>Mg(2+)</name>
        <dbReference type="ChEBI" id="CHEBI:18420"/>
        <label>1</label>
    </ligand>
</feature>
<dbReference type="GO" id="GO:0006430">
    <property type="term" value="P:lysyl-tRNA aminoacylation"/>
    <property type="evidence" value="ECO:0007669"/>
    <property type="project" value="UniProtKB-UniRule"/>
</dbReference>
<dbReference type="AlphaFoldDB" id="A0A2G0V6U5"/>
<dbReference type="EC" id="6.1.1.6" evidence="8"/>
<dbReference type="InterPro" id="IPR012340">
    <property type="entry name" value="NA-bd_OB-fold"/>
</dbReference>
<dbReference type="Pfam" id="PF00152">
    <property type="entry name" value="tRNA-synt_2"/>
    <property type="match status" value="1"/>
</dbReference>
<dbReference type="GO" id="GO:0004824">
    <property type="term" value="F:lysine-tRNA ligase activity"/>
    <property type="evidence" value="ECO:0007669"/>
    <property type="project" value="UniProtKB-UniRule"/>
</dbReference>
<dbReference type="CDD" id="cd04322">
    <property type="entry name" value="LysRS_N"/>
    <property type="match status" value="1"/>
</dbReference>
<dbReference type="GO" id="GO:0005829">
    <property type="term" value="C:cytosol"/>
    <property type="evidence" value="ECO:0007669"/>
    <property type="project" value="TreeGrafter"/>
</dbReference>
<dbReference type="GO" id="GO:0000049">
    <property type="term" value="F:tRNA binding"/>
    <property type="evidence" value="ECO:0007669"/>
    <property type="project" value="TreeGrafter"/>
</dbReference>
<keyword evidence="8" id="KW-0648">Protein biosynthesis</keyword>
<dbReference type="InterPro" id="IPR044136">
    <property type="entry name" value="Lys-tRNA-ligase_II_N"/>
</dbReference>
<feature type="binding site" evidence="8">
    <location>
        <position position="431"/>
    </location>
    <ligand>
        <name>Mg(2+)</name>
        <dbReference type="ChEBI" id="CHEBI:18420"/>
        <label>2</label>
    </ligand>
</feature>
<evidence type="ECO:0000256" key="8">
    <source>
        <dbReference type="HAMAP-Rule" id="MF_00252"/>
    </source>
</evidence>
<comment type="cofactor">
    <cofactor evidence="8 9">
        <name>Mg(2+)</name>
        <dbReference type="ChEBI" id="CHEBI:18420"/>
    </cofactor>
    <text evidence="8 9">Binds 3 Mg(2+) ions per subunit.</text>
</comment>
<accession>A0A2G0V6U5</accession>
<dbReference type="InterPro" id="IPR006195">
    <property type="entry name" value="aa-tRNA-synth_II"/>
</dbReference>
<comment type="caution">
    <text evidence="11">The sequence shown here is derived from an EMBL/GenBank/DDBJ whole genome shotgun (WGS) entry which is preliminary data.</text>
</comment>
<keyword evidence="6 8" id="KW-0030">Aminoacyl-tRNA synthetase</keyword>
<evidence type="ECO:0000256" key="7">
    <source>
        <dbReference type="ARBA" id="ARBA00048573"/>
    </source>
</evidence>
<keyword evidence="2 8" id="KW-0436">Ligase</keyword>
<feature type="binding site" evidence="8">
    <location>
        <position position="431"/>
    </location>
    <ligand>
        <name>Mg(2+)</name>
        <dbReference type="ChEBI" id="CHEBI:18420"/>
        <label>1</label>
    </ligand>
</feature>
<dbReference type="InterPro" id="IPR002313">
    <property type="entry name" value="Lys-tRNA-ligase_II"/>
</dbReference>
<reference evidence="11 12" key="1">
    <citation type="journal article" date="2017" name="ISME J.">
        <title>Tremblaya phenacola PPER: an evolutionary beta-gammaproteobacterium collage.</title>
        <authorList>
            <person name="Gil R."/>
            <person name="Vargas-Chavez C."/>
            <person name="Lopez-Madrigal S."/>
            <person name="Santos-Garcia D."/>
            <person name="Latorre A."/>
            <person name="Moya A."/>
        </authorList>
    </citation>
    <scope>NUCLEOTIDE SEQUENCE [LARGE SCALE GENOMIC DNA]</scope>
    <source>
        <strain evidence="11 12">PPER</strain>
    </source>
</reference>
<keyword evidence="5 8" id="KW-0067">ATP-binding</keyword>
<dbReference type="HAMAP" id="MF_00252">
    <property type="entry name" value="Lys_tRNA_synth_class2"/>
    <property type="match status" value="1"/>
</dbReference>
<dbReference type="PANTHER" id="PTHR42918">
    <property type="entry name" value="LYSYL-TRNA SYNTHETASE"/>
    <property type="match status" value="1"/>
</dbReference>